<protein>
    <submittedName>
        <fullName evidence="7">Aldo/keto reductase</fullName>
    </submittedName>
</protein>
<name>A0ABD5WW92_9EURY</name>
<dbReference type="EMBL" id="JBHSZH010000005">
    <property type="protein sequence ID" value="MFC7082078.1"/>
    <property type="molecule type" value="Genomic_DNA"/>
</dbReference>
<dbReference type="InterPro" id="IPR014710">
    <property type="entry name" value="RmlC-like_jellyroll"/>
</dbReference>
<dbReference type="SUPFAM" id="SSF51430">
    <property type="entry name" value="NAD(P)-linked oxidoreductase"/>
    <property type="match status" value="1"/>
</dbReference>
<dbReference type="Pfam" id="PF00248">
    <property type="entry name" value="Aldo_ket_red"/>
    <property type="match status" value="1"/>
</dbReference>
<evidence type="ECO:0000313" key="8">
    <source>
        <dbReference type="Proteomes" id="UP001596407"/>
    </source>
</evidence>
<dbReference type="AlphaFoldDB" id="A0ABD5WW92"/>
<comment type="caution">
    <text evidence="7">The sequence shown here is derived from an EMBL/GenBank/DDBJ whole genome shotgun (WGS) entry which is preliminary data.</text>
</comment>
<evidence type="ECO:0000256" key="2">
    <source>
        <dbReference type="ARBA" id="ARBA00022857"/>
    </source>
</evidence>
<dbReference type="Proteomes" id="UP001596407">
    <property type="component" value="Unassembled WGS sequence"/>
</dbReference>
<keyword evidence="2" id="KW-0521">NADP</keyword>
<dbReference type="Pfam" id="PF07883">
    <property type="entry name" value="Cupin_2"/>
    <property type="match status" value="1"/>
</dbReference>
<dbReference type="PANTHER" id="PTHR43827">
    <property type="entry name" value="2,5-DIKETO-D-GLUCONIC ACID REDUCTASE"/>
    <property type="match status" value="1"/>
</dbReference>
<dbReference type="RefSeq" id="WP_382210246.1">
    <property type="nucleotide sequence ID" value="NZ_JBHSZH010000005.1"/>
</dbReference>
<dbReference type="PROSITE" id="PS00798">
    <property type="entry name" value="ALDOKETO_REDUCTASE_1"/>
    <property type="match status" value="1"/>
</dbReference>
<dbReference type="PANTHER" id="PTHR43827:SF3">
    <property type="entry name" value="NADP-DEPENDENT OXIDOREDUCTASE DOMAIN-CONTAINING PROTEIN"/>
    <property type="match status" value="1"/>
</dbReference>
<dbReference type="InterPro" id="IPR011051">
    <property type="entry name" value="RmlC_Cupin_sf"/>
</dbReference>
<keyword evidence="3" id="KW-0560">Oxidoreductase</keyword>
<feature type="compositionally biased region" description="Low complexity" evidence="4">
    <location>
        <begin position="169"/>
        <end position="186"/>
    </location>
</feature>
<dbReference type="InterPro" id="IPR018170">
    <property type="entry name" value="Aldo/ket_reductase_CS"/>
</dbReference>
<dbReference type="GO" id="GO:0016616">
    <property type="term" value="F:oxidoreductase activity, acting on the CH-OH group of donors, NAD or NADP as acceptor"/>
    <property type="evidence" value="ECO:0007669"/>
    <property type="project" value="UniProtKB-ARBA"/>
</dbReference>
<dbReference type="InterPro" id="IPR020471">
    <property type="entry name" value="AKR"/>
</dbReference>
<organism evidence="7 8">
    <name type="scientific">Halorussus caseinilyticus</name>
    <dbReference type="NCBI Taxonomy" id="3034025"/>
    <lineage>
        <taxon>Archaea</taxon>
        <taxon>Methanobacteriati</taxon>
        <taxon>Methanobacteriota</taxon>
        <taxon>Stenosarchaea group</taxon>
        <taxon>Halobacteria</taxon>
        <taxon>Halobacteriales</taxon>
        <taxon>Haladaptataceae</taxon>
        <taxon>Halorussus</taxon>
    </lineage>
</organism>
<keyword evidence="8" id="KW-1185">Reference proteome</keyword>
<evidence type="ECO:0000256" key="1">
    <source>
        <dbReference type="ARBA" id="ARBA00007905"/>
    </source>
</evidence>
<feature type="domain" description="Cupin type-2" evidence="6">
    <location>
        <begin position="35"/>
        <end position="104"/>
    </location>
</feature>
<feature type="domain" description="NADP-dependent oxidoreductase" evidence="5">
    <location>
        <begin position="282"/>
        <end position="517"/>
    </location>
</feature>
<feature type="region of interest" description="Disordered" evidence="4">
    <location>
        <begin position="166"/>
        <end position="223"/>
    </location>
</feature>
<proteinExistence type="inferred from homology"/>
<dbReference type="SUPFAM" id="SSF51182">
    <property type="entry name" value="RmlC-like cupins"/>
    <property type="match status" value="1"/>
</dbReference>
<dbReference type="InterPro" id="IPR036812">
    <property type="entry name" value="NAD(P)_OxRdtase_dom_sf"/>
</dbReference>
<accession>A0ABD5WW92</accession>
<evidence type="ECO:0000313" key="7">
    <source>
        <dbReference type="EMBL" id="MFC7082078.1"/>
    </source>
</evidence>
<dbReference type="InterPro" id="IPR013096">
    <property type="entry name" value="Cupin_2"/>
</dbReference>
<reference evidence="7 8" key="1">
    <citation type="journal article" date="2019" name="Int. J. Syst. Evol. Microbiol.">
        <title>The Global Catalogue of Microorganisms (GCM) 10K type strain sequencing project: providing services to taxonomists for standard genome sequencing and annotation.</title>
        <authorList>
            <consortium name="The Broad Institute Genomics Platform"/>
            <consortium name="The Broad Institute Genome Sequencing Center for Infectious Disease"/>
            <person name="Wu L."/>
            <person name="Ma J."/>
        </authorList>
    </citation>
    <scope>NUCLEOTIDE SEQUENCE [LARGE SCALE GENOMIC DNA]</scope>
    <source>
        <strain evidence="7 8">DT72</strain>
    </source>
</reference>
<evidence type="ECO:0000259" key="5">
    <source>
        <dbReference type="Pfam" id="PF00248"/>
    </source>
</evidence>
<feature type="compositionally biased region" description="Low complexity" evidence="4">
    <location>
        <begin position="194"/>
        <end position="203"/>
    </location>
</feature>
<evidence type="ECO:0000259" key="6">
    <source>
        <dbReference type="Pfam" id="PF07883"/>
    </source>
</evidence>
<evidence type="ECO:0000256" key="3">
    <source>
        <dbReference type="ARBA" id="ARBA00023002"/>
    </source>
</evidence>
<gene>
    <name evidence="7" type="ORF">ACFQJ6_20305</name>
</gene>
<feature type="region of interest" description="Disordered" evidence="4">
    <location>
        <begin position="264"/>
        <end position="287"/>
    </location>
</feature>
<evidence type="ECO:0000256" key="4">
    <source>
        <dbReference type="SAM" id="MobiDB-lite"/>
    </source>
</evidence>
<dbReference type="PRINTS" id="PR00069">
    <property type="entry name" value="ALDKETRDTASE"/>
</dbReference>
<dbReference type="InterPro" id="IPR023210">
    <property type="entry name" value="NADP_OxRdtase_dom"/>
</dbReference>
<sequence>MEKVNVEHVESRTGPADVKRPLTRALGATDLALNYFELAPGDSFAFGYHAHAEQEEVFYVQSGTVTFETDDGDVQAAAGEAVRFAPGEYQRGTNRGDERVVALALGAPQDGGELDLRRECPDCGDRTSNAIGRADDGGLVTTCEDCGAETGRFDWSHSHFGSGPNALHASPKTPTVSTVTSTCTTPAPSPPATAPLASAAPPTAEVPTQQRLATPPMPRTRHGAPSRVIRYRLGARPSLFGSLASVSPSVRRVADARSFFLPAEHPPTMTTIPSPGLGTSGNDDPDQCAETVREALEIGYRHIDTAQMYDNEKAVGEGIAESEVPREDVFLATKVHPSNLAPEDARETTAESLDRLGVESVDLLYVHWPMKAYDAEATLPVFDELREEGKTERVAVSNFTTDLLDEAREILDASVAANQVEMHPLLPQDDLLEYCRDHDIAVVAYSPLMQGEAGDVDVLAEIAESHDTTPETVSLAWLCQRDGVVPIPKATGEDHLRANFEVPDLSDDEVARIDAIEERERLVDPDDAAWN</sequence>
<dbReference type="Gene3D" id="2.60.120.10">
    <property type="entry name" value="Jelly Rolls"/>
    <property type="match status" value="1"/>
</dbReference>
<comment type="similarity">
    <text evidence="1">Belongs to the aldo/keto reductase family.</text>
</comment>
<dbReference type="Gene3D" id="3.20.20.100">
    <property type="entry name" value="NADP-dependent oxidoreductase domain"/>
    <property type="match status" value="1"/>
</dbReference>